<evidence type="ECO:0000259" key="4">
    <source>
        <dbReference type="PROSITE" id="PS50949"/>
    </source>
</evidence>
<dbReference type="EMBL" id="FNEN01000017">
    <property type="protein sequence ID" value="SDJ14602.1"/>
    <property type="molecule type" value="Genomic_DNA"/>
</dbReference>
<evidence type="ECO:0000256" key="1">
    <source>
        <dbReference type="ARBA" id="ARBA00023015"/>
    </source>
</evidence>
<dbReference type="PROSITE" id="PS50949">
    <property type="entry name" value="HTH_GNTR"/>
    <property type="match status" value="1"/>
</dbReference>
<sequence length="234" mass="27246">MPNEENFDLSIDINSYKSLSELTLDKLREAIVSGFFKPGDHLKERELSKLLNISTTPIKEALKILSSEGLVETVPRKGSFVSSIANVSIEEVLLTRANLDGLCARFATLKFNDNELYELEHMITEAEKSIKSEDYERIEEINTVFHEKIRYGAKNPMLHTLLNNVLYFDRAFRRRALKHTEEINTGYEEHKQILEALKERDQEKVELLMKNHIERTAQNVLRILEEKDYSFQNE</sequence>
<organism evidence="5 6">
    <name type="scientific">Natribacillus halophilus</name>
    <dbReference type="NCBI Taxonomy" id="549003"/>
    <lineage>
        <taxon>Bacteria</taxon>
        <taxon>Bacillati</taxon>
        <taxon>Bacillota</taxon>
        <taxon>Bacilli</taxon>
        <taxon>Bacillales</taxon>
        <taxon>Bacillaceae</taxon>
        <taxon>Natribacillus</taxon>
    </lineage>
</organism>
<keyword evidence="2 5" id="KW-0238">DNA-binding</keyword>
<accession>A0A1G8RC56</accession>
<protein>
    <submittedName>
        <fullName evidence="5">DNA-binding transcriptional regulator, GntR family</fullName>
    </submittedName>
</protein>
<keyword evidence="6" id="KW-1185">Reference proteome</keyword>
<dbReference type="PANTHER" id="PTHR43537">
    <property type="entry name" value="TRANSCRIPTIONAL REGULATOR, GNTR FAMILY"/>
    <property type="match status" value="1"/>
</dbReference>
<dbReference type="Proteomes" id="UP000198853">
    <property type="component" value="Unassembled WGS sequence"/>
</dbReference>
<dbReference type="SMART" id="SM00345">
    <property type="entry name" value="HTH_GNTR"/>
    <property type="match status" value="1"/>
</dbReference>
<keyword evidence="3" id="KW-0804">Transcription</keyword>
<dbReference type="InterPro" id="IPR008920">
    <property type="entry name" value="TF_FadR/GntR_C"/>
</dbReference>
<dbReference type="Gene3D" id="1.10.10.10">
    <property type="entry name" value="Winged helix-like DNA-binding domain superfamily/Winged helix DNA-binding domain"/>
    <property type="match status" value="1"/>
</dbReference>
<dbReference type="CDD" id="cd07377">
    <property type="entry name" value="WHTH_GntR"/>
    <property type="match status" value="1"/>
</dbReference>
<name>A0A1G8RC56_9BACI</name>
<dbReference type="InterPro" id="IPR011711">
    <property type="entry name" value="GntR_C"/>
</dbReference>
<feature type="domain" description="HTH gntR-type" evidence="4">
    <location>
        <begin position="17"/>
        <end position="84"/>
    </location>
</feature>
<dbReference type="PANTHER" id="PTHR43537:SF24">
    <property type="entry name" value="GLUCONATE OPERON TRANSCRIPTIONAL REPRESSOR"/>
    <property type="match status" value="1"/>
</dbReference>
<gene>
    <name evidence="5" type="ORF">SAMN04488123_1174</name>
</gene>
<dbReference type="RefSeq" id="WP_090399451.1">
    <property type="nucleotide sequence ID" value="NZ_FNEN01000017.1"/>
</dbReference>
<keyword evidence="1" id="KW-0805">Transcription regulation</keyword>
<dbReference type="Pfam" id="PF00392">
    <property type="entry name" value="GntR"/>
    <property type="match status" value="1"/>
</dbReference>
<dbReference type="GO" id="GO:0003677">
    <property type="term" value="F:DNA binding"/>
    <property type="evidence" value="ECO:0007669"/>
    <property type="project" value="UniProtKB-KW"/>
</dbReference>
<dbReference type="InterPro" id="IPR036388">
    <property type="entry name" value="WH-like_DNA-bd_sf"/>
</dbReference>
<evidence type="ECO:0000256" key="3">
    <source>
        <dbReference type="ARBA" id="ARBA00023163"/>
    </source>
</evidence>
<dbReference type="SUPFAM" id="SSF46785">
    <property type="entry name" value="Winged helix' DNA-binding domain"/>
    <property type="match status" value="1"/>
</dbReference>
<dbReference type="AlphaFoldDB" id="A0A1G8RC56"/>
<dbReference type="SUPFAM" id="SSF48008">
    <property type="entry name" value="GntR ligand-binding domain-like"/>
    <property type="match status" value="1"/>
</dbReference>
<evidence type="ECO:0000256" key="2">
    <source>
        <dbReference type="ARBA" id="ARBA00023125"/>
    </source>
</evidence>
<dbReference type="OrthoDB" id="2592645at2"/>
<evidence type="ECO:0000313" key="5">
    <source>
        <dbReference type="EMBL" id="SDJ14602.1"/>
    </source>
</evidence>
<dbReference type="Gene3D" id="1.20.120.530">
    <property type="entry name" value="GntR ligand-binding domain-like"/>
    <property type="match status" value="1"/>
</dbReference>
<dbReference type="InterPro" id="IPR000524">
    <property type="entry name" value="Tscrpt_reg_HTH_GntR"/>
</dbReference>
<evidence type="ECO:0000313" key="6">
    <source>
        <dbReference type="Proteomes" id="UP000198853"/>
    </source>
</evidence>
<dbReference type="GO" id="GO:0003700">
    <property type="term" value="F:DNA-binding transcription factor activity"/>
    <property type="evidence" value="ECO:0007669"/>
    <property type="project" value="InterPro"/>
</dbReference>
<proteinExistence type="predicted"/>
<dbReference type="SMART" id="SM00895">
    <property type="entry name" value="FCD"/>
    <property type="match status" value="1"/>
</dbReference>
<reference evidence="5 6" key="1">
    <citation type="submission" date="2016-10" db="EMBL/GenBank/DDBJ databases">
        <authorList>
            <person name="de Groot N.N."/>
        </authorList>
    </citation>
    <scope>NUCLEOTIDE SEQUENCE [LARGE SCALE GENOMIC DNA]</scope>
    <source>
        <strain evidence="5 6">DSM 21771</strain>
    </source>
</reference>
<dbReference type="InterPro" id="IPR036390">
    <property type="entry name" value="WH_DNA-bd_sf"/>
</dbReference>
<dbReference type="Pfam" id="PF07729">
    <property type="entry name" value="FCD"/>
    <property type="match status" value="1"/>
</dbReference>